<evidence type="ECO:0000259" key="1">
    <source>
        <dbReference type="Pfam" id="PF01609"/>
    </source>
</evidence>
<evidence type="ECO:0000313" key="3">
    <source>
        <dbReference type="Proteomes" id="UP001232063"/>
    </source>
</evidence>
<dbReference type="GO" id="GO:0004803">
    <property type="term" value="F:transposase activity"/>
    <property type="evidence" value="ECO:0007669"/>
    <property type="project" value="InterPro"/>
</dbReference>
<dbReference type="InterPro" id="IPR002559">
    <property type="entry name" value="Transposase_11"/>
</dbReference>
<dbReference type="Pfam" id="PF01609">
    <property type="entry name" value="DDE_Tnp_1"/>
    <property type="match status" value="1"/>
</dbReference>
<feature type="domain" description="Transposase IS4-like" evidence="1">
    <location>
        <begin position="45"/>
        <end position="130"/>
    </location>
</feature>
<dbReference type="RefSeq" id="WP_336620946.1">
    <property type="nucleotide sequence ID" value="NZ_JASJOU010000009.1"/>
</dbReference>
<keyword evidence="3" id="KW-1185">Reference proteome</keyword>
<protein>
    <recommendedName>
        <fullName evidence="1">Transposase IS4-like domain-containing protein</fullName>
    </recommendedName>
</protein>
<dbReference type="GO" id="GO:0006313">
    <property type="term" value="P:DNA transposition"/>
    <property type="evidence" value="ECO:0007669"/>
    <property type="project" value="InterPro"/>
</dbReference>
<feature type="non-terminal residue" evidence="2">
    <location>
        <position position="1"/>
    </location>
</feature>
<dbReference type="Proteomes" id="UP001232063">
    <property type="component" value="Unassembled WGS sequence"/>
</dbReference>
<accession>A0AAE3R5J5</accession>
<comment type="caution">
    <text evidence="2">The sequence shown here is derived from an EMBL/GenBank/DDBJ whole genome shotgun (WGS) entry which is preliminary data.</text>
</comment>
<gene>
    <name evidence="2" type="ORF">QNI22_23315</name>
</gene>
<reference evidence="2" key="1">
    <citation type="submission" date="2023-05" db="EMBL/GenBank/DDBJ databases">
        <authorList>
            <person name="Zhang X."/>
        </authorList>
    </citation>
    <scope>NUCLEOTIDE SEQUENCE</scope>
    <source>
        <strain evidence="2">BD1B2-1</strain>
    </source>
</reference>
<dbReference type="AlphaFoldDB" id="A0AAE3R5J5"/>
<organism evidence="2 3">
    <name type="scientific">Xanthocytophaga agilis</name>
    <dbReference type="NCBI Taxonomy" id="3048010"/>
    <lineage>
        <taxon>Bacteria</taxon>
        <taxon>Pseudomonadati</taxon>
        <taxon>Bacteroidota</taxon>
        <taxon>Cytophagia</taxon>
        <taxon>Cytophagales</taxon>
        <taxon>Rhodocytophagaceae</taxon>
        <taxon>Xanthocytophaga</taxon>
    </lineage>
</organism>
<name>A0AAE3R5J5_9BACT</name>
<proteinExistence type="predicted"/>
<dbReference type="EMBL" id="JASJOU010000009">
    <property type="protein sequence ID" value="MDJ1503615.1"/>
    <property type="molecule type" value="Genomic_DNA"/>
</dbReference>
<evidence type="ECO:0000313" key="2">
    <source>
        <dbReference type="EMBL" id="MDJ1503615.1"/>
    </source>
</evidence>
<dbReference type="GO" id="GO:0003677">
    <property type="term" value="F:DNA binding"/>
    <property type="evidence" value="ECO:0007669"/>
    <property type="project" value="InterPro"/>
</dbReference>
<sequence length="136" mass="16203">YHILAISDCIDGNHNDSFELVENMDILLQTLKEATIDIQYSHRNADAGFDLATFIEQIETTHKMIANIPRNKRNTKKIKQRYLGEYIYSFRKKIETVFAWMDSYKRILIRFDYKSLHFKSWLYLASTLINLRSVFN</sequence>